<dbReference type="GO" id="GO:0006355">
    <property type="term" value="P:regulation of DNA-templated transcription"/>
    <property type="evidence" value="ECO:0007669"/>
    <property type="project" value="TreeGrafter"/>
</dbReference>
<dbReference type="InterPro" id="IPR019787">
    <property type="entry name" value="Znf_PHD-finger"/>
</dbReference>
<name>A0A091U7A9_PHORB</name>
<comment type="cofactor">
    <cofactor evidence="1">
        <name>Fe(2+)</name>
        <dbReference type="ChEBI" id="CHEBI:29033"/>
    </cofactor>
</comment>
<dbReference type="SUPFAM" id="SSF46774">
    <property type="entry name" value="ARID-like"/>
    <property type="match status" value="1"/>
</dbReference>
<dbReference type="SMART" id="SM00249">
    <property type="entry name" value="PHD"/>
    <property type="match status" value="3"/>
</dbReference>
<sequence>QDWQPPFACDVDKLHFTPRIQRLNELEAQTRVKLNFLDQIAKFWELQGCTLKIPHVERKILDLFQLNRLVAEEGGFDVVCKERKWTKIATRMGFAPGKAVGSHIRAHYERILYPYNLFQSGASLLCLQKPELTSDTKDKEYKPHDIPQRQSVQPSETCPPARRAKRLRAEHKTTGSACPRSSPVLGKSLPVALLAKGWCGTAACSPSRLQCLRRSLGLGGCDCSFTMRYLQCSNSHSGNFLLQVDLYVCLLCGSGNDEDRLLLCDGCDDSYHTFCLIPPLHDVPKGDWRCPQCLAQECNKPQEAFGFEQAARDYTLRTFGEMADAFKSDYFNMPVHMVPTELVEKEFWRLVSTIEEDVTVEYGADIASKEFGSGFPVRGGKFKVRPEEEEYLDSGWNLNNMPVMEQSVLAHITADICGMKLPWLYVGMCFSSFCWHIEDHWSYSINYLHWGEPKTWYGAPGYAAEQLEDVMKKLAPELFESQPDLLHQLVTIMNPNTLMAHGVPVYRTNQCAGEFVITFPRAYHSGFNQGFNFAEAVNFCTVDWLPLGRQCVEHYRLLNRYCVFSHDEMICKMASKADVLDVVVASTVQKDMAIMIEEEKRLREKVDKLGVTDSERVAFELFPDDERQCLKCKTTCFMSAVYCPCKPGLLVCLYHVEDLCSCPTYKYKLGYRYTLEELYPMMNALKMRAESYNEWASNVNEALEAKINNKRSLISFKALIEESEMKKFPDNDLLRHLRLVTQDADKCASVAQQLLNGKRQTRYRSGGGKCQNQLTVNELRLFVRQLYALPCVLSQTPLLKDLLDRVEAFQQQSQKLLSEEMPSAAELQELLDVSFDFDVDLPQLAELRIRLEQARWLEDVQLASSDQNSLTLDDMRRLIDSGVGLAPYPAVEKAMAKLQELLTVSEHWDDKARNLIKARPRQSLSSLVAAVKEIEEIPAYLPNGVALKDAVQKAKDWLQEVEALQVGGRVPVLDTLVELVTRGRSIPVHLDYLPRLESLVSEVQAWKECAANTFLCKNSPYSLLEVLCPRCDIGMLNLKRKQKKLKEPVPSGKKKSTKLETLSDLERALSESKDTASAMATLGEARLKEMEALRSLRAANEVKVLSSEEDAELKVCLCQKEPAAPMIQCELCRGFFHTGCVSVPNVLQGPRVWLCPHCHRSEKPPLEKILPLLASLQRIRVRLPEGDALRYMIERTVNWQHRAQQMLYSGNLKLIQDKVGSGLLYNRWQATAGQLPETNKVRLSRFWVSWQWVVCGGGSGGEARDGTVRLVVCPSSQQLWTLMSSFGRGVKFSTIPVAHVHNEEAGDEASAGSPPRPMPYWSCTEYCINELLLTQWFWPPLAATVSKAQFKKSLSQFFLCATREEFSLSVQFLSVLTLKNSFSPLSLSLIIVISTELDELMMEAQLLQVSLPEIQELYQILFTKQSPVLQTEQRSSNECCRGKKDGISYMERKLKRRFERESFYDEKRARVKKMRTPKKKKLKLNHSKDLCTNKLERERERLFEVQRSSESHLLPSDMSFSEQEDSEDEDAICPAVNCLQPEGDEVDWVQCDGSCNQWFHQVCVGISPEMAEKEDYICISCTGKDSQ</sequence>
<dbReference type="GO" id="GO:0032259">
    <property type="term" value="P:methylation"/>
    <property type="evidence" value="ECO:0007669"/>
    <property type="project" value="UniProtKB-KW"/>
</dbReference>
<dbReference type="Gene3D" id="1.10.150.60">
    <property type="entry name" value="ARID DNA-binding domain"/>
    <property type="match status" value="1"/>
</dbReference>
<accession>A0A091U7A9</accession>
<dbReference type="CDD" id="cd15687">
    <property type="entry name" value="PHD3_KDM5B"/>
    <property type="match status" value="1"/>
</dbReference>
<dbReference type="PANTHER" id="PTHR10694:SF3">
    <property type="entry name" value="LYSINE-SPECIFIC DEMETHYLASE 5B"/>
    <property type="match status" value="1"/>
</dbReference>
<dbReference type="PROSITE" id="PS01359">
    <property type="entry name" value="ZF_PHD_1"/>
    <property type="match status" value="1"/>
</dbReference>
<keyword evidence="7 18" id="KW-0863">Zinc-finger</keyword>
<dbReference type="CDD" id="cd15603">
    <property type="entry name" value="PHD1_KDM5B"/>
    <property type="match status" value="1"/>
</dbReference>
<dbReference type="Pfam" id="PF02928">
    <property type="entry name" value="zf-C5HC2"/>
    <property type="match status" value="1"/>
</dbReference>
<dbReference type="SMART" id="SM00558">
    <property type="entry name" value="JmjC"/>
    <property type="match status" value="1"/>
</dbReference>
<dbReference type="SUPFAM" id="SSF57903">
    <property type="entry name" value="FYVE/PHD zinc finger"/>
    <property type="match status" value="3"/>
</dbReference>
<evidence type="ECO:0000256" key="1">
    <source>
        <dbReference type="ARBA" id="ARBA00001954"/>
    </source>
</evidence>
<dbReference type="InterPro" id="IPR003347">
    <property type="entry name" value="JmjC_dom"/>
</dbReference>
<dbReference type="InterPro" id="IPR013083">
    <property type="entry name" value="Znf_RING/FYVE/PHD"/>
</dbReference>
<feature type="domain" description="PHD-type" evidence="20">
    <location>
        <begin position="1530"/>
        <end position="1584"/>
    </location>
</feature>
<dbReference type="GO" id="GO:0000785">
    <property type="term" value="C:chromatin"/>
    <property type="evidence" value="ECO:0007669"/>
    <property type="project" value="TreeGrafter"/>
</dbReference>
<evidence type="ECO:0000256" key="12">
    <source>
        <dbReference type="ARBA" id="ARBA00023004"/>
    </source>
</evidence>
<dbReference type="Proteomes" id="UP000053700">
    <property type="component" value="Unassembled WGS sequence"/>
</dbReference>
<evidence type="ECO:0000256" key="8">
    <source>
        <dbReference type="ARBA" id="ARBA00022833"/>
    </source>
</evidence>
<keyword evidence="13" id="KW-0805">Transcription regulation</keyword>
<dbReference type="PROSITE" id="PS51184">
    <property type="entry name" value="JMJC"/>
    <property type="match status" value="1"/>
</dbReference>
<dbReference type="InterPro" id="IPR013637">
    <property type="entry name" value="Lys_sp_deMease-like_dom"/>
</dbReference>
<dbReference type="InterPro" id="IPR019786">
    <property type="entry name" value="Zinc_finger_PHD-type_CS"/>
</dbReference>
<evidence type="ECO:0000256" key="5">
    <source>
        <dbReference type="ARBA" id="ARBA00022723"/>
    </source>
</evidence>
<evidence type="ECO:0000256" key="3">
    <source>
        <dbReference type="ARBA" id="ARBA00006801"/>
    </source>
</evidence>
<comment type="similarity">
    <text evidence="3">Belongs to the JARID1 histone demethylase family.</text>
</comment>
<evidence type="ECO:0000256" key="4">
    <source>
        <dbReference type="ARBA" id="ARBA00012902"/>
    </source>
</evidence>
<evidence type="ECO:0000259" key="20">
    <source>
        <dbReference type="PROSITE" id="PS50016"/>
    </source>
</evidence>
<dbReference type="FunFam" id="1.10.150.60:FF:000001">
    <property type="entry name" value="Putative lysine-specific demethylase 5b"/>
    <property type="match status" value="1"/>
</dbReference>
<dbReference type="GO" id="GO:0048511">
    <property type="term" value="P:rhythmic process"/>
    <property type="evidence" value="ECO:0007669"/>
    <property type="project" value="UniProtKB-KW"/>
</dbReference>
<evidence type="ECO:0000256" key="16">
    <source>
        <dbReference type="ARBA" id="ARBA00023242"/>
    </source>
</evidence>
<keyword evidence="9" id="KW-0156">Chromatin regulator</keyword>
<dbReference type="InterPro" id="IPR047981">
    <property type="entry name" value="KDM5B_ARID"/>
</dbReference>
<dbReference type="InterPro" id="IPR047978">
    <property type="entry name" value="KDM5B_PHD1"/>
</dbReference>
<feature type="region of interest" description="Disordered" evidence="19">
    <location>
        <begin position="135"/>
        <end position="161"/>
    </location>
</feature>
<dbReference type="InterPro" id="IPR047979">
    <property type="entry name" value="KDM5B_PHD3"/>
</dbReference>
<feature type="non-terminal residue" evidence="23">
    <location>
        <position position="1"/>
    </location>
</feature>
<dbReference type="FunFam" id="3.30.40.10:FF:000023">
    <property type="entry name" value="Lysine (K)-specific demethylase 5A"/>
    <property type="match status" value="1"/>
</dbReference>
<dbReference type="GO" id="GO:0003677">
    <property type="term" value="F:DNA binding"/>
    <property type="evidence" value="ECO:0007669"/>
    <property type="project" value="InterPro"/>
</dbReference>
<feature type="compositionally biased region" description="Basic and acidic residues" evidence="19">
    <location>
        <begin position="135"/>
        <end position="147"/>
    </location>
</feature>
<evidence type="ECO:0000256" key="15">
    <source>
        <dbReference type="ARBA" id="ARBA00023163"/>
    </source>
</evidence>
<dbReference type="InterPro" id="IPR048615">
    <property type="entry name" value="KDM5_C-hel"/>
</dbReference>
<keyword evidence="5" id="KW-0479">Metal-binding</keyword>
<keyword evidence="15" id="KW-0804">Transcription</keyword>
<dbReference type="CDD" id="cd16874">
    <property type="entry name" value="ARID_KDM5B"/>
    <property type="match status" value="1"/>
</dbReference>
<dbReference type="PROSITE" id="PS50016">
    <property type="entry name" value="ZF_PHD_2"/>
    <property type="match status" value="3"/>
</dbReference>
<dbReference type="GO" id="GO:0008168">
    <property type="term" value="F:methyltransferase activity"/>
    <property type="evidence" value="ECO:0007669"/>
    <property type="project" value="UniProtKB-KW"/>
</dbReference>
<keyword evidence="8" id="KW-0862">Zinc</keyword>
<keyword evidence="6" id="KW-0677">Repeat</keyword>
<gene>
    <name evidence="23" type="ORF">N337_07020</name>
</gene>
<dbReference type="InterPro" id="IPR001965">
    <property type="entry name" value="Znf_PHD"/>
</dbReference>
<keyword evidence="11" id="KW-0560">Oxidoreductase</keyword>
<feature type="domain" description="ARID" evidence="21">
    <location>
        <begin position="30"/>
        <end position="120"/>
    </location>
</feature>
<comment type="catalytic activity">
    <reaction evidence="17">
        <text>N(6),N(6),N(6)-trimethyl-L-lysyl(4)-[histone H3] + 3 2-oxoglutarate + 3 O2 = L-lysyl(4)-[histone H3] + 3 formaldehyde + 3 succinate + 3 CO2</text>
        <dbReference type="Rhea" id="RHEA:60208"/>
        <dbReference type="Rhea" id="RHEA-COMP:15537"/>
        <dbReference type="Rhea" id="RHEA-COMP:15547"/>
        <dbReference type="ChEBI" id="CHEBI:15379"/>
        <dbReference type="ChEBI" id="CHEBI:16526"/>
        <dbReference type="ChEBI" id="CHEBI:16810"/>
        <dbReference type="ChEBI" id="CHEBI:16842"/>
        <dbReference type="ChEBI" id="CHEBI:29969"/>
        <dbReference type="ChEBI" id="CHEBI:30031"/>
        <dbReference type="ChEBI" id="CHEBI:61961"/>
        <dbReference type="EC" id="1.14.11.67"/>
    </reaction>
</comment>
<evidence type="ECO:0000256" key="18">
    <source>
        <dbReference type="PROSITE-ProRule" id="PRU00146"/>
    </source>
</evidence>
<keyword evidence="14" id="KW-0090">Biological rhythms</keyword>
<keyword evidence="10" id="KW-0223">Dioxygenase</keyword>
<reference evidence="23 24" key="1">
    <citation type="submission" date="2014-04" db="EMBL/GenBank/DDBJ databases">
        <title>Genome evolution of avian class.</title>
        <authorList>
            <person name="Zhang G."/>
            <person name="Li C."/>
        </authorList>
    </citation>
    <scope>NUCLEOTIDE SEQUENCE [LARGE SCALE GENOMIC DNA]</scope>
    <source>
        <strain evidence="23">BGI_N337</strain>
    </source>
</reference>
<dbReference type="FunFam" id="2.60.120.650:FF:000001">
    <property type="entry name" value="Putative lysine-specific demethylase 5b"/>
    <property type="match status" value="1"/>
</dbReference>
<dbReference type="SMART" id="SM00501">
    <property type="entry name" value="BRIGHT"/>
    <property type="match status" value="1"/>
</dbReference>
<dbReference type="Pfam" id="PF02373">
    <property type="entry name" value="JmjC"/>
    <property type="match status" value="1"/>
</dbReference>
<dbReference type="EC" id="1.14.11.67" evidence="4"/>
<dbReference type="SMART" id="SM01014">
    <property type="entry name" value="ARID"/>
    <property type="match status" value="1"/>
</dbReference>
<keyword evidence="24" id="KW-1185">Reference proteome</keyword>
<evidence type="ECO:0000256" key="6">
    <source>
        <dbReference type="ARBA" id="ARBA00022737"/>
    </source>
</evidence>
<keyword evidence="23" id="KW-0489">Methyltransferase</keyword>
<dbReference type="OrthoDB" id="1678912at2759"/>
<dbReference type="Gene3D" id="3.30.40.10">
    <property type="entry name" value="Zinc/RING finger domain, C3HC4 (zinc finger)"/>
    <property type="match status" value="2"/>
</dbReference>
<dbReference type="Pfam" id="PF01388">
    <property type="entry name" value="ARID"/>
    <property type="match status" value="1"/>
</dbReference>
<evidence type="ECO:0000313" key="23">
    <source>
        <dbReference type="EMBL" id="KFQ86639.1"/>
    </source>
</evidence>
<dbReference type="PROSITE" id="PS51011">
    <property type="entry name" value="ARID"/>
    <property type="match status" value="1"/>
</dbReference>
<dbReference type="EMBL" id="KK421380">
    <property type="protein sequence ID" value="KFQ86639.1"/>
    <property type="molecule type" value="Genomic_DNA"/>
</dbReference>
<dbReference type="InterPro" id="IPR036431">
    <property type="entry name" value="ARID_dom_sf"/>
</dbReference>
<evidence type="ECO:0000259" key="22">
    <source>
        <dbReference type="PROSITE" id="PS51184"/>
    </source>
</evidence>
<dbReference type="GO" id="GO:0034647">
    <property type="term" value="F:histone H3K4me/H3K4me2/H3K4me3 demethylase activity"/>
    <property type="evidence" value="ECO:0007669"/>
    <property type="project" value="UniProtKB-EC"/>
</dbReference>
<evidence type="ECO:0000256" key="9">
    <source>
        <dbReference type="ARBA" id="ARBA00022853"/>
    </source>
</evidence>
<evidence type="ECO:0000256" key="7">
    <source>
        <dbReference type="ARBA" id="ARBA00022771"/>
    </source>
</evidence>
<dbReference type="Pfam" id="PF00628">
    <property type="entry name" value="PHD"/>
    <property type="match status" value="3"/>
</dbReference>
<dbReference type="Pfam" id="PF08429">
    <property type="entry name" value="PLU-1"/>
    <property type="match status" value="1"/>
</dbReference>
<feature type="non-terminal residue" evidence="23">
    <location>
        <position position="1587"/>
    </location>
</feature>
<feature type="domain" description="JmjC" evidence="22">
    <location>
        <begin position="390"/>
        <end position="556"/>
    </location>
</feature>
<dbReference type="SUPFAM" id="SSF51197">
    <property type="entry name" value="Clavaminate synthase-like"/>
    <property type="match status" value="1"/>
</dbReference>
<dbReference type="CDD" id="cd15607">
    <property type="entry name" value="PHD2_KDM5B"/>
    <property type="match status" value="1"/>
</dbReference>
<dbReference type="Gene3D" id="2.60.120.650">
    <property type="entry name" value="Cupin"/>
    <property type="match status" value="1"/>
</dbReference>
<evidence type="ECO:0000259" key="21">
    <source>
        <dbReference type="PROSITE" id="PS51011"/>
    </source>
</evidence>
<evidence type="ECO:0000256" key="11">
    <source>
        <dbReference type="ARBA" id="ARBA00023002"/>
    </source>
</evidence>
<evidence type="ECO:0000256" key="10">
    <source>
        <dbReference type="ARBA" id="ARBA00022964"/>
    </source>
</evidence>
<evidence type="ECO:0000256" key="19">
    <source>
        <dbReference type="SAM" id="MobiDB-lite"/>
    </source>
</evidence>
<comment type="subcellular location">
    <subcellularLocation>
        <location evidence="2">Nucleus</location>
    </subcellularLocation>
</comment>
<keyword evidence="23" id="KW-0808">Transferase</keyword>
<dbReference type="InterPro" id="IPR004198">
    <property type="entry name" value="Znf_C5HC2"/>
</dbReference>
<proteinExistence type="inferred from homology"/>
<evidence type="ECO:0000256" key="13">
    <source>
        <dbReference type="ARBA" id="ARBA00023015"/>
    </source>
</evidence>
<evidence type="ECO:0000256" key="17">
    <source>
        <dbReference type="ARBA" id="ARBA00048734"/>
    </source>
</evidence>
<dbReference type="GO" id="GO:0005654">
    <property type="term" value="C:nucleoplasm"/>
    <property type="evidence" value="ECO:0007669"/>
    <property type="project" value="UniProtKB-ARBA"/>
</dbReference>
<evidence type="ECO:0000256" key="2">
    <source>
        <dbReference type="ARBA" id="ARBA00004123"/>
    </source>
</evidence>
<dbReference type="PANTHER" id="PTHR10694">
    <property type="entry name" value="LYSINE-SPECIFIC DEMETHYLASE"/>
    <property type="match status" value="1"/>
</dbReference>
<dbReference type="Pfam" id="PF21323">
    <property type="entry name" value="KDM5_C-hel"/>
    <property type="match status" value="1"/>
</dbReference>
<keyword evidence="12" id="KW-0408">Iron</keyword>
<feature type="domain" description="PHD-type" evidence="20">
    <location>
        <begin position="1113"/>
        <end position="1161"/>
    </location>
</feature>
<evidence type="ECO:0000313" key="24">
    <source>
        <dbReference type="Proteomes" id="UP000053700"/>
    </source>
</evidence>
<dbReference type="InterPro" id="IPR011011">
    <property type="entry name" value="Znf_FYVE_PHD"/>
</dbReference>
<dbReference type="GO" id="GO:0008270">
    <property type="term" value="F:zinc ion binding"/>
    <property type="evidence" value="ECO:0007669"/>
    <property type="project" value="UniProtKB-KW"/>
</dbReference>
<feature type="domain" description="PHD-type" evidence="20">
    <location>
        <begin position="246"/>
        <end position="296"/>
    </location>
</feature>
<protein>
    <recommendedName>
        <fullName evidence="4">[histone H3]-trimethyl-L-lysine(4) demethylase</fullName>
        <ecNumber evidence="4">1.14.11.67</ecNumber>
    </recommendedName>
</protein>
<keyword evidence="16" id="KW-0539">Nucleus</keyword>
<dbReference type="InterPro" id="IPR001606">
    <property type="entry name" value="ARID_dom"/>
</dbReference>
<organism evidence="23 24">
    <name type="scientific">Phoenicopterus ruber ruber</name>
    <dbReference type="NCBI Taxonomy" id="9218"/>
    <lineage>
        <taxon>Eukaryota</taxon>
        <taxon>Metazoa</taxon>
        <taxon>Chordata</taxon>
        <taxon>Craniata</taxon>
        <taxon>Vertebrata</taxon>
        <taxon>Euteleostomi</taxon>
        <taxon>Archelosauria</taxon>
        <taxon>Archosauria</taxon>
        <taxon>Dinosauria</taxon>
        <taxon>Saurischia</taxon>
        <taxon>Theropoda</taxon>
        <taxon>Coelurosauria</taxon>
        <taxon>Aves</taxon>
        <taxon>Neognathae</taxon>
        <taxon>Neoaves</taxon>
        <taxon>Mirandornithes</taxon>
        <taxon>Phoenicopteriformes</taxon>
        <taxon>Phoenicopteridae</taxon>
        <taxon>Phoenicopterus</taxon>
    </lineage>
</organism>
<evidence type="ECO:0000256" key="14">
    <source>
        <dbReference type="ARBA" id="ARBA00023108"/>
    </source>
</evidence>